<reference evidence="1" key="1">
    <citation type="journal article" date="2014" name="Front. Microbiol.">
        <title>High frequency of phylogenetically diverse reductive dehalogenase-homologous genes in deep subseafloor sedimentary metagenomes.</title>
        <authorList>
            <person name="Kawai M."/>
            <person name="Futagami T."/>
            <person name="Toyoda A."/>
            <person name="Takaki Y."/>
            <person name="Nishi S."/>
            <person name="Hori S."/>
            <person name="Arai W."/>
            <person name="Tsubouchi T."/>
            <person name="Morono Y."/>
            <person name="Uchiyama I."/>
            <person name="Ito T."/>
            <person name="Fujiyama A."/>
            <person name="Inagaki F."/>
            <person name="Takami H."/>
        </authorList>
    </citation>
    <scope>NUCLEOTIDE SEQUENCE</scope>
    <source>
        <strain evidence="1">Expedition CK06-06</strain>
    </source>
</reference>
<proteinExistence type="predicted"/>
<dbReference type="AlphaFoldDB" id="X1SWI6"/>
<comment type="caution">
    <text evidence="1">The sequence shown here is derived from an EMBL/GenBank/DDBJ whole genome shotgun (WGS) entry which is preliminary data.</text>
</comment>
<organism evidence="1">
    <name type="scientific">marine sediment metagenome</name>
    <dbReference type="NCBI Taxonomy" id="412755"/>
    <lineage>
        <taxon>unclassified sequences</taxon>
        <taxon>metagenomes</taxon>
        <taxon>ecological metagenomes</taxon>
    </lineage>
</organism>
<dbReference type="EMBL" id="BARW01015085">
    <property type="protein sequence ID" value="GAI83466.1"/>
    <property type="molecule type" value="Genomic_DNA"/>
</dbReference>
<evidence type="ECO:0000313" key="1">
    <source>
        <dbReference type="EMBL" id="GAI83466.1"/>
    </source>
</evidence>
<sequence length="76" mass="8200">MHPAMVASNFFTQDRRARNVMSLICSFECLADAVYQVGGNTALKQCFPNKTGIKARGILVYTPLCGVKIGGQFAGD</sequence>
<name>X1SWI6_9ZZZZ</name>
<gene>
    <name evidence="1" type="ORF">S12H4_26560</name>
</gene>
<accession>X1SWI6</accession>
<protein>
    <submittedName>
        <fullName evidence="1">Uncharacterized protein</fullName>
    </submittedName>
</protein>